<feature type="compositionally biased region" description="Polar residues" evidence="7">
    <location>
        <begin position="705"/>
        <end position="723"/>
    </location>
</feature>
<dbReference type="InterPro" id="IPR018617">
    <property type="entry name" value="Ima1_N"/>
</dbReference>
<keyword evidence="3 8" id="KW-0812">Transmembrane</keyword>
<evidence type="ECO:0000256" key="4">
    <source>
        <dbReference type="ARBA" id="ARBA00022989"/>
    </source>
</evidence>
<dbReference type="GO" id="GO:0030473">
    <property type="term" value="P:nuclear migration along microtubule"/>
    <property type="evidence" value="ECO:0007669"/>
    <property type="project" value="TreeGrafter"/>
</dbReference>
<protein>
    <recommendedName>
        <fullName evidence="9">Ima1 N-terminal domain-containing protein</fullName>
    </recommendedName>
</protein>
<keyword evidence="4 8" id="KW-1133">Transmembrane helix</keyword>
<evidence type="ECO:0000256" key="2">
    <source>
        <dbReference type="ARBA" id="ARBA00007600"/>
    </source>
</evidence>
<name>A0A0T6AY54_9SCAR</name>
<dbReference type="PANTHER" id="PTHR28646">
    <property type="entry name" value="TRANSMEMBRANE PROTEIN 201"/>
    <property type="match status" value="1"/>
</dbReference>
<evidence type="ECO:0000313" key="10">
    <source>
        <dbReference type="EMBL" id="KRT80017.1"/>
    </source>
</evidence>
<feature type="region of interest" description="Disordered" evidence="7">
    <location>
        <begin position="704"/>
        <end position="723"/>
    </location>
</feature>
<evidence type="ECO:0000313" key="11">
    <source>
        <dbReference type="Proteomes" id="UP000051574"/>
    </source>
</evidence>
<feature type="transmembrane region" description="Helical" evidence="8">
    <location>
        <begin position="6"/>
        <end position="30"/>
    </location>
</feature>
<evidence type="ECO:0000256" key="7">
    <source>
        <dbReference type="SAM" id="MobiDB-lite"/>
    </source>
</evidence>
<dbReference type="GO" id="GO:0005521">
    <property type="term" value="F:lamin binding"/>
    <property type="evidence" value="ECO:0007669"/>
    <property type="project" value="TreeGrafter"/>
</dbReference>
<evidence type="ECO:0000256" key="6">
    <source>
        <dbReference type="ARBA" id="ARBA00023242"/>
    </source>
</evidence>
<sequence>MEDLVETLAFILPIIATLLVLCVLCVNIYLKIRRRFPVSVNCWFCNEWSKVHYYNYNSFDCPKCLQYNGFDQNGGYNKFLPEQHDELFNQQVPLKRRESGFKLSNGLCHICNNNQRLKIHQLANFVPINEDTFDTEVEHFQSQLEKAYRLCSTCEHVVKTVITRQSRWLLGVKMRIVKNAGIRLLDLNKSTNSLSKETKQSYFLYFLNLMLILFASLILVFALAHVALLPQINKQAFDYVILYMSPIVSTMRNSRLIRTCYTYLNLKNFHLDDYLNSSVYRMISTNVSILTSFTNIDINTLKALHAQRPNLNLLCASGLFFHLTSMFFNKYSFYRNIRLLLLWCCLLGLTWDPCIEEFPVLAHALQIIISASVMYTFFNIGRKGKKKIQIRRRDSKIATNTSLYPEDVSDQEDDVICKPTSVHASVVNSTLKPKHFHNETDTAESDWSHESLKSFYIGYNNPFKERPPRTSSPMGSIKSDHVFDKPTTFQCQLTTSPVPFNSLNSRRNMFRNPSSMCSEYRNNSLSFRDLYCGSYKSAKKSPTYSKTNFYSTFDLNESLCNLHLDKKTFSIETSRKVPIKVLKNNTTRPIVSPSKFVGAGPSSWLTENNSWKNFKDASYENSRSSSQSSGFVSQTNEYSSIKPSTAYLPKKRSPVSDCQALRVEGVSYPGHAYKNNYPPNQSIWRESVRRSWGINEGKHSFRPIQDNTISSEQPCSNIKSPLSDSVRPYLQRCNSA</sequence>
<dbReference type="OrthoDB" id="5966927at2759"/>
<keyword evidence="11" id="KW-1185">Reference proteome</keyword>
<feature type="transmembrane region" description="Helical" evidence="8">
    <location>
        <begin position="336"/>
        <end position="352"/>
    </location>
</feature>
<evidence type="ECO:0000259" key="9">
    <source>
        <dbReference type="Pfam" id="PF09779"/>
    </source>
</evidence>
<feature type="transmembrane region" description="Helical" evidence="8">
    <location>
        <begin position="358"/>
        <end position="378"/>
    </location>
</feature>
<proteinExistence type="inferred from homology"/>
<dbReference type="GO" id="GO:0051015">
    <property type="term" value="F:actin filament binding"/>
    <property type="evidence" value="ECO:0007669"/>
    <property type="project" value="TreeGrafter"/>
</dbReference>
<feature type="domain" description="Ima1 N-terminal" evidence="9">
    <location>
        <begin position="40"/>
        <end position="158"/>
    </location>
</feature>
<accession>A0A0T6AY54</accession>
<dbReference type="GO" id="GO:0005637">
    <property type="term" value="C:nuclear inner membrane"/>
    <property type="evidence" value="ECO:0007669"/>
    <property type="project" value="UniProtKB-SubCell"/>
</dbReference>
<dbReference type="PANTHER" id="PTHR28646:SF1">
    <property type="entry name" value="TRANSMEMBRANE PROTEIN 201"/>
    <property type="match status" value="1"/>
</dbReference>
<evidence type="ECO:0000256" key="1">
    <source>
        <dbReference type="ARBA" id="ARBA00004473"/>
    </source>
</evidence>
<comment type="caution">
    <text evidence="10">The sequence shown here is derived from an EMBL/GenBank/DDBJ whole genome shotgun (WGS) entry which is preliminary data.</text>
</comment>
<dbReference type="EMBL" id="LJIG01022543">
    <property type="protein sequence ID" value="KRT80017.1"/>
    <property type="molecule type" value="Genomic_DNA"/>
</dbReference>
<feature type="transmembrane region" description="Helical" evidence="8">
    <location>
        <begin position="202"/>
        <end position="228"/>
    </location>
</feature>
<keyword evidence="6" id="KW-0539">Nucleus</keyword>
<evidence type="ECO:0000256" key="3">
    <source>
        <dbReference type="ARBA" id="ARBA00022692"/>
    </source>
</evidence>
<evidence type="ECO:0000256" key="5">
    <source>
        <dbReference type="ARBA" id="ARBA00023136"/>
    </source>
</evidence>
<comment type="similarity">
    <text evidence="2">Belongs to the TMEM201 family.</text>
</comment>
<keyword evidence="5 8" id="KW-0472">Membrane</keyword>
<gene>
    <name evidence="10" type="ORF">AMK59_7419</name>
</gene>
<dbReference type="Proteomes" id="UP000051574">
    <property type="component" value="Unassembled WGS sequence"/>
</dbReference>
<evidence type="ECO:0000256" key="8">
    <source>
        <dbReference type="SAM" id="Phobius"/>
    </source>
</evidence>
<dbReference type="InterPro" id="IPR040041">
    <property type="entry name" value="TMEM201"/>
</dbReference>
<dbReference type="AlphaFoldDB" id="A0A0T6AY54"/>
<dbReference type="Pfam" id="PF09779">
    <property type="entry name" value="Ima1_N"/>
    <property type="match status" value="1"/>
</dbReference>
<reference evidence="10 11" key="1">
    <citation type="submission" date="2015-09" db="EMBL/GenBank/DDBJ databases">
        <title>Draft genome of the scarab beetle Oryctes borbonicus.</title>
        <authorList>
            <person name="Meyer J.M."/>
            <person name="Markov G.V."/>
            <person name="Baskaran P."/>
            <person name="Herrmann M."/>
            <person name="Sommer R.J."/>
            <person name="Roedelsperger C."/>
        </authorList>
    </citation>
    <scope>NUCLEOTIDE SEQUENCE [LARGE SCALE GENOMIC DNA]</scope>
    <source>
        <strain evidence="10">OB123</strain>
        <tissue evidence="10">Whole animal</tissue>
    </source>
</reference>
<organism evidence="10 11">
    <name type="scientific">Oryctes borbonicus</name>
    <dbReference type="NCBI Taxonomy" id="1629725"/>
    <lineage>
        <taxon>Eukaryota</taxon>
        <taxon>Metazoa</taxon>
        <taxon>Ecdysozoa</taxon>
        <taxon>Arthropoda</taxon>
        <taxon>Hexapoda</taxon>
        <taxon>Insecta</taxon>
        <taxon>Pterygota</taxon>
        <taxon>Neoptera</taxon>
        <taxon>Endopterygota</taxon>
        <taxon>Coleoptera</taxon>
        <taxon>Polyphaga</taxon>
        <taxon>Scarabaeiformia</taxon>
        <taxon>Scarabaeidae</taxon>
        <taxon>Dynastinae</taxon>
        <taxon>Oryctes</taxon>
    </lineage>
</organism>
<comment type="subcellular location">
    <subcellularLocation>
        <location evidence="1">Nucleus inner membrane</location>
        <topology evidence="1">Multi-pass membrane protein</topology>
    </subcellularLocation>
</comment>